<sequence>MAEESRGLFGRLGRASGSAQSVLLPQRAPSSAPYFTTSRSAQLINNPALEGTAILNDVQPNRLTRRPQRAEPRQVFNLNHPEFVITWGAQFPDKLKIRKEIKLWPLRFKLRADYCQLNRTFEYGCSCKDALFGGRIRVNVPQQEIEYRKRIPLYNGHMGVTARASYAGLLSAEPQFRPHLGFEYELGGGAAIWAGNHVNLRHQFRLSRGLGIEVCGEAQLPTPAARYSWQHDNAQELSVGEGAFKLHVGQVNVVVNL</sequence>
<protein>
    <submittedName>
        <fullName evidence="1">Uncharacterized protein</fullName>
    </submittedName>
</protein>
<dbReference type="Proteomes" id="UP000007264">
    <property type="component" value="Unassembled WGS sequence"/>
</dbReference>
<keyword evidence="2" id="KW-1185">Reference proteome</keyword>
<proteinExistence type="predicted"/>
<accession>I0YMS9</accession>
<comment type="caution">
    <text evidence="1">The sequence shown here is derived from an EMBL/GenBank/DDBJ whole genome shotgun (WGS) entry which is preliminary data.</text>
</comment>
<dbReference type="EMBL" id="AGSI01000018">
    <property type="protein sequence ID" value="EIE19698.1"/>
    <property type="molecule type" value="Genomic_DNA"/>
</dbReference>
<dbReference type="RefSeq" id="XP_005644242.1">
    <property type="nucleotide sequence ID" value="XM_005644185.1"/>
</dbReference>
<organism evidence="1 2">
    <name type="scientific">Coccomyxa subellipsoidea (strain C-169)</name>
    <name type="common">Green microalga</name>
    <dbReference type="NCBI Taxonomy" id="574566"/>
    <lineage>
        <taxon>Eukaryota</taxon>
        <taxon>Viridiplantae</taxon>
        <taxon>Chlorophyta</taxon>
        <taxon>core chlorophytes</taxon>
        <taxon>Trebouxiophyceae</taxon>
        <taxon>Trebouxiophyceae incertae sedis</taxon>
        <taxon>Coccomyxaceae</taxon>
        <taxon>Coccomyxa</taxon>
        <taxon>Coccomyxa subellipsoidea</taxon>
    </lineage>
</organism>
<dbReference type="AlphaFoldDB" id="I0YMS9"/>
<evidence type="ECO:0000313" key="1">
    <source>
        <dbReference type="EMBL" id="EIE19698.1"/>
    </source>
</evidence>
<dbReference type="GeneID" id="17037670"/>
<name>I0YMS9_COCSC</name>
<dbReference type="KEGG" id="csl:COCSUDRAFT_54586"/>
<reference evidence="1 2" key="1">
    <citation type="journal article" date="2012" name="Genome Biol.">
        <title>The genome of the polar eukaryotic microalga coccomyxa subellipsoidea reveals traits of cold adaptation.</title>
        <authorList>
            <person name="Blanc G."/>
            <person name="Agarkova I."/>
            <person name="Grimwood J."/>
            <person name="Kuo A."/>
            <person name="Brueggeman A."/>
            <person name="Dunigan D."/>
            <person name="Gurnon J."/>
            <person name="Ladunga I."/>
            <person name="Lindquist E."/>
            <person name="Lucas S."/>
            <person name="Pangilinan J."/>
            <person name="Proschold T."/>
            <person name="Salamov A."/>
            <person name="Schmutz J."/>
            <person name="Weeks D."/>
            <person name="Yamada T."/>
            <person name="Claverie J.M."/>
            <person name="Grigoriev I."/>
            <person name="Van Etten J."/>
            <person name="Lomsadze A."/>
            <person name="Borodovsky M."/>
        </authorList>
    </citation>
    <scope>NUCLEOTIDE SEQUENCE [LARGE SCALE GENOMIC DNA]</scope>
    <source>
        <strain evidence="1 2">C-169</strain>
    </source>
</reference>
<dbReference type="OrthoDB" id="509436at2759"/>
<gene>
    <name evidence="1" type="ORF">COCSUDRAFT_54586</name>
</gene>
<evidence type="ECO:0000313" key="2">
    <source>
        <dbReference type="Proteomes" id="UP000007264"/>
    </source>
</evidence>